<comment type="caution">
    <text evidence="6">The sequence shown here is derived from an EMBL/GenBank/DDBJ whole genome shotgun (WGS) entry which is preliminary data.</text>
</comment>
<dbReference type="RefSeq" id="WP_100200275.1">
    <property type="nucleotide sequence ID" value="NZ_PGGW01000008.1"/>
</dbReference>
<keyword evidence="8" id="KW-1185">Reference proteome</keyword>
<dbReference type="PRINTS" id="PR00455">
    <property type="entry name" value="HTHTETR"/>
</dbReference>
<dbReference type="PANTHER" id="PTHR30055:SF234">
    <property type="entry name" value="HTH-TYPE TRANSCRIPTIONAL REGULATOR BETI"/>
    <property type="match status" value="1"/>
</dbReference>
<evidence type="ECO:0000259" key="5">
    <source>
        <dbReference type="PROSITE" id="PS50977"/>
    </source>
</evidence>
<keyword evidence="3" id="KW-0804">Transcription</keyword>
<dbReference type="InterPro" id="IPR001647">
    <property type="entry name" value="HTH_TetR"/>
</dbReference>
<dbReference type="Pfam" id="PF00440">
    <property type="entry name" value="TetR_N"/>
    <property type="match status" value="1"/>
</dbReference>
<dbReference type="EMBL" id="PGGW01000008">
    <property type="protein sequence ID" value="PJF01813.1"/>
    <property type="molecule type" value="Genomic_DNA"/>
</dbReference>
<evidence type="ECO:0000256" key="1">
    <source>
        <dbReference type="ARBA" id="ARBA00023015"/>
    </source>
</evidence>
<evidence type="ECO:0000256" key="4">
    <source>
        <dbReference type="PROSITE-ProRule" id="PRU00335"/>
    </source>
</evidence>
<gene>
    <name evidence="7" type="ORF">CUT44_01680</name>
    <name evidence="6" type="ORF">CUT44_09940</name>
</gene>
<dbReference type="Proteomes" id="UP000230407">
    <property type="component" value="Unassembled WGS sequence"/>
</dbReference>
<keyword evidence="1" id="KW-0805">Transcription regulation</keyword>
<evidence type="ECO:0000256" key="3">
    <source>
        <dbReference type="ARBA" id="ARBA00023163"/>
    </source>
</evidence>
<accession>A0A2M8M1A6</accession>
<evidence type="ECO:0000256" key="2">
    <source>
        <dbReference type="ARBA" id="ARBA00023125"/>
    </source>
</evidence>
<name>A0A2M8M1A6_9ACTN</name>
<dbReference type="EMBL" id="PGGW01000038">
    <property type="protein sequence ID" value="PJE97987.1"/>
    <property type="molecule type" value="Genomic_DNA"/>
</dbReference>
<dbReference type="PANTHER" id="PTHR30055">
    <property type="entry name" value="HTH-TYPE TRANSCRIPTIONAL REGULATOR RUTR"/>
    <property type="match status" value="1"/>
</dbReference>
<sequence>MPLPRFHRLPPERRREILETARSHFARDGPDNASYNAITAAAGLSKSAAYQYFDGRQDLLAAVLDGVRDRLTTALGPWRDAGTAEEFWAGLRAGSRRLVRHLAAHPDDLALADAAVTRAAGQEWTGWFATVLDNGRALGVVRDDVDRRLMLSATMAVMHTADRWALRRVTDPVGGFRADDADDTEQVWSLLAGLWGPRTAGRTAGGSERDG</sequence>
<keyword evidence="2 4" id="KW-0238">DNA-binding</keyword>
<dbReference type="PROSITE" id="PS50977">
    <property type="entry name" value="HTH_TETR_2"/>
    <property type="match status" value="1"/>
</dbReference>
<feature type="domain" description="HTH tetR-type" evidence="5">
    <location>
        <begin position="11"/>
        <end position="71"/>
    </location>
</feature>
<dbReference type="SUPFAM" id="SSF46689">
    <property type="entry name" value="Homeodomain-like"/>
    <property type="match status" value="1"/>
</dbReference>
<dbReference type="Gene3D" id="1.10.357.10">
    <property type="entry name" value="Tetracycline Repressor, domain 2"/>
    <property type="match status" value="1"/>
</dbReference>
<evidence type="ECO:0000313" key="8">
    <source>
        <dbReference type="Proteomes" id="UP000230407"/>
    </source>
</evidence>
<protein>
    <submittedName>
        <fullName evidence="6">TetR/AcrR family transcriptional regulator</fullName>
    </submittedName>
</protein>
<dbReference type="AlphaFoldDB" id="A0A2M8M1A6"/>
<evidence type="ECO:0000313" key="6">
    <source>
        <dbReference type="EMBL" id="PJE97987.1"/>
    </source>
</evidence>
<dbReference type="GO" id="GO:0000976">
    <property type="term" value="F:transcription cis-regulatory region binding"/>
    <property type="evidence" value="ECO:0007669"/>
    <property type="project" value="TreeGrafter"/>
</dbReference>
<feature type="DNA-binding region" description="H-T-H motif" evidence="4">
    <location>
        <begin position="34"/>
        <end position="53"/>
    </location>
</feature>
<dbReference type="InterPro" id="IPR050109">
    <property type="entry name" value="HTH-type_TetR-like_transc_reg"/>
</dbReference>
<dbReference type="GO" id="GO:0003700">
    <property type="term" value="F:DNA-binding transcription factor activity"/>
    <property type="evidence" value="ECO:0007669"/>
    <property type="project" value="TreeGrafter"/>
</dbReference>
<evidence type="ECO:0000313" key="7">
    <source>
        <dbReference type="EMBL" id="PJF01813.1"/>
    </source>
</evidence>
<reference evidence="6 8" key="1">
    <citation type="submission" date="2017-11" db="EMBL/GenBank/DDBJ databases">
        <title>Streptomyces carmine sp. nov., a novel actinomycete isolated from Sophora alopecuroides in Xinjiang, China.</title>
        <authorList>
            <person name="Wang Y."/>
            <person name="Luo X."/>
            <person name="Wan C."/>
            <person name="Zhang L."/>
        </authorList>
    </citation>
    <scope>NUCLEOTIDE SEQUENCE [LARGE SCALE GENOMIC DNA]</scope>
    <source>
        <strain evidence="6 8">TRM SA0054</strain>
    </source>
</reference>
<proteinExistence type="predicted"/>
<dbReference type="InterPro" id="IPR009057">
    <property type="entry name" value="Homeodomain-like_sf"/>
</dbReference>
<organism evidence="6 8">
    <name type="scientific">Streptomyces carminius</name>
    <dbReference type="NCBI Taxonomy" id="2665496"/>
    <lineage>
        <taxon>Bacteria</taxon>
        <taxon>Bacillati</taxon>
        <taxon>Actinomycetota</taxon>
        <taxon>Actinomycetes</taxon>
        <taxon>Kitasatosporales</taxon>
        <taxon>Streptomycetaceae</taxon>
        <taxon>Streptomyces</taxon>
    </lineage>
</organism>